<reference evidence="5" key="1">
    <citation type="journal article" date="2019" name="Int. J. Syst. Evol. Microbiol.">
        <title>The Global Catalogue of Microorganisms (GCM) 10K type strain sequencing project: providing services to taxonomists for standard genome sequencing and annotation.</title>
        <authorList>
            <consortium name="The Broad Institute Genomics Platform"/>
            <consortium name="The Broad Institute Genome Sequencing Center for Infectious Disease"/>
            <person name="Wu L."/>
            <person name="Ma J."/>
        </authorList>
    </citation>
    <scope>NUCLEOTIDE SEQUENCE [LARGE SCALE GENOMIC DNA]</scope>
    <source>
        <strain evidence="5">CGMCC 1.15180</strain>
    </source>
</reference>
<protein>
    <submittedName>
        <fullName evidence="4">Thioesterase II family protein</fullName>
    </submittedName>
</protein>
<dbReference type="PANTHER" id="PTHR11487:SF0">
    <property type="entry name" value="S-ACYL FATTY ACID SYNTHASE THIOESTERASE, MEDIUM CHAIN"/>
    <property type="match status" value="1"/>
</dbReference>
<gene>
    <name evidence="4" type="ORF">ACFP4F_11160</name>
</gene>
<sequence length="269" mass="28965">MTDTVNRTPGGDWLRCFRPAPGSKTGLVCFPHAGGAASAFRTWPRRLGDGIELYAVQYPGRQDRSGEPHIDDMEVMADAVAAALRPLLDRPLALLGHSMGAAIAYEVAQRLADEPFATCAHLFVSGHPAPDMQRPGTLHESSDTGLIEDVRRLGGIAPEALDNPTLRELFLPTLRADYRLIERYAPTPGTPLRIPVTALCGADDPEMTHAEALAWSRTTSGAFAVRTFPGGHFYLADQEARVVDAVTGALDDVTGRDPAPLHGGRRLAR</sequence>
<keyword evidence="2" id="KW-0378">Hydrolase</keyword>
<dbReference type="PANTHER" id="PTHR11487">
    <property type="entry name" value="THIOESTERASE"/>
    <property type="match status" value="1"/>
</dbReference>
<evidence type="ECO:0000313" key="4">
    <source>
        <dbReference type="EMBL" id="MFC6063109.1"/>
    </source>
</evidence>
<organism evidence="4 5">
    <name type="scientific">Streptomyces ochraceiscleroticus</name>
    <dbReference type="NCBI Taxonomy" id="47761"/>
    <lineage>
        <taxon>Bacteria</taxon>
        <taxon>Bacillati</taxon>
        <taxon>Actinomycetota</taxon>
        <taxon>Actinomycetes</taxon>
        <taxon>Kitasatosporales</taxon>
        <taxon>Streptomycetaceae</taxon>
        <taxon>Streptomyces</taxon>
    </lineage>
</organism>
<dbReference type="InterPro" id="IPR001031">
    <property type="entry name" value="Thioesterase"/>
</dbReference>
<proteinExistence type="inferred from homology"/>
<dbReference type="SUPFAM" id="SSF53474">
    <property type="entry name" value="alpha/beta-Hydrolases"/>
    <property type="match status" value="1"/>
</dbReference>
<dbReference type="RefSeq" id="WP_211266439.1">
    <property type="nucleotide sequence ID" value="NZ_JBHSPX010000004.1"/>
</dbReference>
<comment type="caution">
    <text evidence="4">The sequence shown here is derived from an EMBL/GenBank/DDBJ whole genome shotgun (WGS) entry which is preliminary data.</text>
</comment>
<evidence type="ECO:0000256" key="1">
    <source>
        <dbReference type="ARBA" id="ARBA00007169"/>
    </source>
</evidence>
<accession>A0ABW1MH44</accession>
<dbReference type="Gene3D" id="3.40.50.1820">
    <property type="entry name" value="alpha/beta hydrolase"/>
    <property type="match status" value="1"/>
</dbReference>
<dbReference type="Pfam" id="PF00975">
    <property type="entry name" value="Thioesterase"/>
    <property type="match status" value="1"/>
</dbReference>
<dbReference type="Proteomes" id="UP001596139">
    <property type="component" value="Unassembled WGS sequence"/>
</dbReference>
<dbReference type="InterPro" id="IPR012223">
    <property type="entry name" value="TEII"/>
</dbReference>
<evidence type="ECO:0000256" key="2">
    <source>
        <dbReference type="ARBA" id="ARBA00022801"/>
    </source>
</evidence>
<dbReference type="InterPro" id="IPR029058">
    <property type="entry name" value="AB_hydrolase_fold"/>
</dbReference>
<name>A0ABW1MH44_9ACTN</name>
<evidence type="ECO:0000313" key="5">
    <source>
        <dbReference type="Proteomes" id="UP001596139"/>
    </source>
</evidence>
<dbReference type="EMBL" id="JBHSPX010000004">
    <property type="protein sequence ID" value="MFC6063109.1"/>
    <property type="molecule type" value="Genomic_DNA"/>
</dbReference>
<comment type="similarity">
    <text evidence="1">Belongs to the thioesterase family.</text>
</comment>
<dbReference type="InterPro" id="IPR020802">
    <property type="entry name" value="TesA-like"/>
</dbReference>
<evidence type="ECO:0000259" key="3">
    <source>
        <dbReference type="SMART" id="SM00824"/>
    </source>
</evidence>
<keyword evidence="5" id="KW-1185">Reference proteome</keyword>
<feature type="domain" description="Thioesterase TesA-like" evidence="3">
    <location>
        <begin position="28"/>
        <end position="250"/>
    </location>
</feature>
<dbReference type="SMART" id="SM00824">
    <property type="entry name" value="PKS_TE"/>
    <property type="match status" value="1"/>
</dbReference>